<dbReference type="PANTHER" id="PTHR36888:SF2">
    <property type="entry name" value="TETRATRICOPEPTIDE REPEAT (TPR)-LIKE SUPERFAMILY PROTEIN"/>
    <property type="match status" value="1"/>
</dbReference>
<reference evidence="3" key="1">
    <citation type="submission" date="2021-08" db="EMBL/GenBank/DDBJ databases">
        <title>WGS assembly of Ceratopteris richardii.</title>
        <authorList>
            <person name="Marchant D.B."/>
            <person name="Chen G."/>
            <person name="Jenkins J."/>
            <person name="Shu S."/>
            <person name="Leebens-Mack J."/>
            <person name="Grimwood J."/>
            <person name="Schmutz J."/>
            <person name="Soltis P."/>
            <person name="Soltis D."/>
            <person name="Chen Z.-H."/>
        </authorList>
    </citation>
    <scope>NUCLEOTIDE SEQUENCE</scope>
    <source>
        <strain evidence="3">Whitten #5841</strain>
        <tissue evidence="3">Leaf</tissue>
    </source>
</reference>
<evidence type="ECO:0000256" key="1">
    <source>
        <dbReference type="SAM" id="MobiDB-lite"/>
    </source>
</evidence>
<keyword evidence="2" id="KW-0472">Membrane</keyword>
<gene>
    <name evidence="3" type="ORF">KP509_24G063600</name>
</gene>
<keyword evidence="2" id="KW-0812">Transmembrane</keyword>
<accession>A0A8T2RVQ2</accession>
<sequence>MKSCVPIYHSAYSPPPLCLQSLSSSRISHHSFLHLLSLKQVKQSRCLWLRVQARSLKLIQHTVCFQNFSGPPAVNHKGQWHAPRASQVEFHIFGIPERGELPVAVSAMVGSIIARRKLILIILLFSITVVVALTSIVPPGLVVDKITDVFPEHGISSFIVTIKSIIYRVILYLGGLWMTSMGSSSAYFHNVLVSVGSFLTIKRVNNRHLLSLNQESSIKAAKVDESLDTVINNIQSCIANVEDMLLAEKDLHNDAQLSKLKKRLSLLNSKVALLSKGNQYGAASTSVRMTLDPAIKPHVKKPKSRTRMKSIKEDLHQLEVKESNRVQDEDFSVKKSSVTSKLDENYQVSGELHFLKESNDELSMPGNEASETVLDPEFSLPLKEAHGLDVLGPDSCGTATNGKTSEQQKHSFPRSKYIDYWLEHDECGSIILSNVDHTTHKQVNMDYSSHLYNSAPQTYQNTQRKGDFKPSSPESAKESVSIGVHASNVDSEAKSRGIVNFHDNCIRINNVGTLQSHVGNVSHRSAFRGSETTNHYAKEVEKISVGIDGDLDESSKQFMVNSSVKGGSGLEQEVAFLGSTKELAFVQEDADLHVLTGSYNRVNDMEFQKAMNDGEIALKHGKTGLCGKIEVGDAERMLYKAADCFASAATLDPSSVQAIGCWGNSLLVHGELKLRLSRELRHLISTPDVISPYWIRQSKAVDAGERSNHLFLQKQFQAVCEECEELLIQAGRKYRKVLSRSNSEVRALYNWGLALCFRAQLIAEGGQNAIEAADKIYLAAIDKFEAMMGINRRYAPGAMLNWGFALKERSRLRPANSTERISLLQQAKQLFMDALRLQPDDAKIQSAFVTCNLELKELNERQEISSKSEKSFFRKRRSK</sequence>
<keyword evidence="4" id="KW-1185">Reference proteome</keyword>
<dbReference type="OrthoDB" id="552664at2759"/>
<feature type="transmembrane region" description="Helical" evidence="2">
    <location>
        <begin position="186"/>
        <end position="204"/>
    </location>
</feature>
<feature type="transmembrane region" description="Helical" evidence="2">
    <location>
        <begin position="118"/>
        <end position="142"/>
    </location>
</feature>
<feature type="region of interest" description="Disordered" evidence="1">
    <location>
        <begin position="389"/>
        <end position="410"/>
    </location>
</feature>
<keyword evidence="2" id="KW-1133">Transmembrane helix</keyword>
<name>A0A8T2RVQ2_CERRI</name>
<dbReference type="EMBL" id="CM035429">
    <property type="protein sequence ID" value="KAH7300462.1"/>
    <property type="molecule type" value="Genomic_DNA"/>
</dbReference>
<organism evidence="3 4">
    <name type="scientific">Ceratopteris richardii</name>
    <name type="common">Triangle waterfern</name>
    <dbReference type="NCBI Taxonomy" id="49495"/>
    <lineage>
        <taxon>Eukaryota</taxon>
        <taxon>Viridiplantae</taxon>
        <taxon>Streptophyta</taxon>
        <taxon>Embryophyta</taxon>
        <taxon>Tracheophyta</taxon>
        <taxon>Polypodiopsida</taxon>
        <taxon>Polypodiidae</taxon>
        <taxon>Polypodiales</taxon>
        <taxon>Pteridineae</taxon>
        <taxon>Pteridaceae</taxon>
        <taxon>Parkerioideae</taxon>
        <taxon>Ceratopteris</taxon>
    </lineage>
</organism>
<feature type="transmembrane region" description="Helical" evidence="2">
    <location>
        <begin position="154"/>
        <end position="174"/>
    </location>
</feature>
<evidence type="ECO:0000313" key="4">
    <source>
        <dbReference type="Proteomes" id="UP000825935"/>
    </source>
</evidence>
<feature type="region of interest" description="Disordered" evidence="1">
    <location>
        <begin position="459"/>
        <end position="480"/>
    </location>
</feature>
<evidence type="ECO:0000256" key="2">
    <source>
        <dbReference type="SAM" id="Phobius"/>
    </source>
</evidence>
<dbReference type="AlphaFoldDB" id="A0A8T2RVQ2"/>
<evidence type="ECO:0000313" key="3">
    <source>
        <dbReference type="EMBL" id="KAH7300462.1"/>
    </source>
</evidence>
<dbReference type="PANTHER" id="PTHR36888">
    <property type="entry name" value="TETRATRICOPEPTIDE-LIKE HELICAL DOMAIN-CONTAINING PROTEIN-RELATED"/>
    <property type="match status" value="1"/>
</dbReference>
<dbReference type="InterPro" id="IPR011990">
    <property type="entry name" value="TPR-like_helical_dom_sf"/>
</dbReference>
<dbReference type="Gene3D" id="1.25.40.10">
    <property type="entry name" value="Tetratricopeptide repeat domain"/>
    <property type="match status" value="1"/>
</dbReference>
<comment type="caution">
    <text evidence="3">The sequence shown here is derived from an EMBL/GenBank/DDBJ whole genome shotgun (WGS) entry which is preliminary data.</text>
</comment>
<protein>
    <submittedName>
        <fullName evidence="3">Uncharacterized protein</fullName>
    </submittedName>
</protein>
<dbReference type="SUPFAM" id="SSF48452">
    <property type="entry name" value="TPR-like"/>
    <property type="match status" value="1"/>
</dbReference>
<dbReference type="Proteomes" id="UP000825935">
    <property type="component" value="Chromosome 24"/>
</dbReference>
<proteinExistence type="predicted"/>
<dbReference type="EMBL" id="CM035429">
    <property type="protein sequence ID" value="KAH7300463.1"/>
    <property type="molecule type" value="Genomic_DNA"/>
</dbReference>